<dbReference type="EMBL" id="JBGCUO010000001">
    <property type="protein sequence ID" value="MEY1660570.1"/>
    <property type="molecule type" value="Genomic_DNA"/>
</dbReference>
<protein>
    <recommendedName>
        <fullName evidence="4">Flp family type IVb pilin</fullName>
    </recommendedName>
</protein>
<evidence type="ECO:0000313" key="2">
    <source>
        <dbReference type="EMBL" id="MEY1660570.1"/>
    </source>
</evidence>
<feature type="transmembrane region" description="Helical" evidence="1">
    <location>
        <begin position="32"/>
        <end position="51"/>
    </location>
</feature>
<sequence length="80" mass="8172">MKNKLTEMMARRFSSAANTAAGRQRGATALEYLVLAAVIVIGLFIAGAVFWGGGEGGKGVIGDVFSEIGDNLTGKVGPGE</sequence>
<evidence type="ECO:0000256" key="1">
    <source>
        <dbReference type="SAM" id="Phobius"/>
    </source>
</evidence>
<gene>
    <name evidence="2" type="ORF">AB5I84_00240</name>
</gene>
<keyword evidence="1" id="KW-1133">Transmembrane helix</keyword>
<reference evidence="2 3" key="1">
    <citation type="submission" date="2024-07" db="EMBL/GenBank/DDBJ databases">
        <authorList>
            <person name="Ren Q."/>
        </authorList>
    </citation>
    <scope>NUCLEOTIDE SEQUENCE [LARGE SCALE GENOMIC DNA]</scope>
    <source>
        <strain evidence="2 3">REN37</strain>
    </source>
</reference>
<keyword evidence="1" id="KW-0812">Transmembrane</keyword>
<dbReference type="Proteomes" id="UP001562065">
    <property type="component" value="Unassembled WGS sequence"/>
</dbReference>
<organism evidence="2 3">
    <name type="scientific">Isoalcanivorax beigongshangi</name>
    <dbReference type="NCBI Taxonomy" id="3238810"/>
    <lineage>
        <taxon>Bacteria</taxon>
        <taxon>Pseudomonadati</taxon>
        <taxon>Pseudomonadota</taxon>
        <taxon>Gammaproteobacteria</taxon>
        <taxon>Oceanospirillales</taxon>
        <taxon>Alcanivoracaceae</taxon>
        <taxon>Isoalcanivorax</taxon>
    </lineage>
</organism>
<accession>A0ABV4AG01</accession>
<evidence type="ECO:0000313" key="3">
    <source>
        <dbReference type="Proteomes" id="UP001562065"/>
    </source>
</evidence>
<keyword evidence="1" id="KW-0472">Membrane</keyword>
<evidence type="ECO:0008006" key="4">
    <source>
        <dbReference type="Google" id="ProtNLM"/>
    </source>
</evidence>
<name>A0ABV4AG01_9GAMM</name>
<dbReference type="RefSeq" id="WP_369453818.1">
    <property type="nucleotide sequence ID" value="NZ_JBGCUO010000001.1"/>
</dbReference>
<keyword evidence="3" id="KW-1185">Reference proteome</keyword>
<proteinExistence type="predicted"/>
<comment type="caution">
    <text evidence="2">The sequence shown here is derived from an EMBL/GenBank/DDBJ whole genome shotgun (WGS) entry which is preliminary data.</text>
</comment>